<dbReference type="Gene3D" id="3.40.50.150">
    <property type="entry name" value="Vaccinia Virus protein VP39"/>
    <property type="match status" value="1"/>
</dbReference>
<dbReference type="EMBL" id="JAJVCN010000003">
    <property type="protein sequence ID" value="MCE7008030.1"/>
    <property type="molecule type" value="Genomic_DNA"/>
</dbReference>
<evidence type="ECO:0000259" key="1">
    <source>
        <dbReference type="Pfam" id="PF08241"/>
    </source>
</evidence>
<keyword evidence="2" id="KW-0489">Methyltransferase</keyword>
<dbReference type="InterPro" id="IPR029063">
    <property type="entry name" value="SAM-dependent_MTases_sf"/>
</dbReference>
<dbReference type="CDD" id="cd02440">
    <property type="entry name" value="AdoMet_MTases"/>
    <property type="match status" value="1"/>
</dbReference>
<dbReference type="GO" id="GO:0032259">
    <property type="term" value="P:methylation"/>
    <property type="evidence" value="ECO:0007669"/>
    <property type="project" value="UniProtKB-KW"/>
</dbReference>
<name>A0ABS8ZJW6_9PSEU</name>
<reference evidence="2 3" key="1">
    <citation type="submission" date="2021-12" db="EMBL/GenBank/DDBJ databases">
        <title>Genome sequence of Kibdelosporangium philippinense ATCC 49844.</title>
        <authorList>
            <person name="Fedorov E.A."/>
            <person name="Omeragic M."/>
            <person name="Shalygina K.F."/>
            <person name="Maclea K.S."/>
        </authorList>
    </citation>
    <scope>NUCLEOTIDE SEQUENCE [LARGE SCALE GENOMIC DNA]</scope>
    <source>
        <strain evidence="2 3">ATCC 49844</strain>
    </source>
</reference>
<comment type="caution">
    <text evidence="2">The sequence shown here is derived from an EMBL/GenBank/DDBJ whole genome shotgun (WGS) entry which is preliminary data.</text>
</comment>
<dbReference type="Pfam" id="PF08241">
    <property type="entry name" value="Methyltransf_11"/>
    <property type="match status" value="1"/>
</dbReference>
<dbReference type="GO" id="GO:0008168">
    <property type="term" value="F:methyltransferase activity"/>
    <property type="evidence" value="ECO:0007669"/>
    <property type="project" value="UniProtKB-KW"/>
</dbReference>
<feature type="domain" description="Methyltransferase type 11" evidence="1">
    <location>
        <begin position="39"/>
        <end position="132"/>
    </location>
</feature>
<dbReference type="RefSeq" id="WP_233729575.1">
    <property type="nucleotide sequence ID" value="NZ_JAJVCN010000003.1"/>
</dbReference>
<sequence>MPMNLIHRRLCRSDGWVRGVRETLMPWTLDGVDLGDDVLEIGPGFGATTRVLVDKVPRLTAVEVDPASVKLLTGQFPSVTVIEADGAELPLLDNSFSAVTCFTMLHHVPSPAEQDRLFAETFRVLRPQGLFVGLDSRPNLRFRFIHLFDTMIVVDPDTLPRRLEAVGFRDVEIAMTETRFRFRARKP</sequence>
<dbReference type="InterPro" id="IPR013216">
    <property type="entry name" value="Methyltransf_11"/>
</dbReference>
<evidence type="ECO:0000313" key="3">
    <source>
        <dbReference type="Proteomes" id="UP001521150"/>
    </source>
</evidence>
<organism evidence="2 3">
    <name type="scientific">Kibdelosporangium philippinense</name>
    <dbReference type="NCBI Taxonomy" id="211113"/>
    <lineage>
        <taxon>Bacteria</taxon>
        <taxon>Bacillati</taxon>
        <taxon>Actinomycetota</taxon>
        <taxon>Actinomycetes</taxon>
        <taxon>Pseudonocardiales</taxon>
        <taxon>Pseudonocardiaceae</taxon>
        <taxon>Kibdelosporangium</taxon>
    </lineage>
</organism>
<evidence type="ECO:0000313" key="2">
    <source>
        <dbReference type="EMBL" id="MCE7008030.1"/>
    </source>
</evidence>
<keyword evidence="2" id="KW-0808">Transferase</keyword>
<dbReference type="PANTHER" id="PTHR43591">
    <property type="entry name" value="METHYLTRANSFERASE"/>
    <property type="match status" value="1"/>
</dbReference>
<accession>A0ABS8ZJW6</accession>
<proteinExistence type="predicted"/>
<dbReference type="SUPFAM" id="SSF53335">
    <property type="entry name" value="S-adenosyl-L-methionine-dependent methyltransferases"/>
    <property type="match status" value="1"/>
</dbReference>
<protein>
    <submittedName>
        <fullName evidence="2">Class I SAM-dependent methyltransferase</fullName>
    </submittedName>
</protein>
<dbReference type="Proteomes" id="UP001521150">
    <property type="component" value="Unassembled WGS sequence"/>
</dbReference>
<gene>
    <name evidence="2" type="ORF">LWC34_35185</name>
</gene>
<keyword evidence="3" id="KW-1185">Reference proteome</keyword>